<sequence length="380" mass="44372">MDRIILLQGIARISVFVSLLMAFFLLTVKTENKLANRLFAWFFIVSAIDLSGFFVTDYIQDYLDLLIFRWTICLLAMPLFYLYVLSVCYSDFKLKWKHLVHLLPIVLVNLVFLPRLYLASDADMKLLSGDLDHMPEIYLIQILIEFQYVFYIIGAFLILKKYREIYLENYTNPSTSTYKYLFQMTTVFLIAHCLVALKNLLRYTEYRQMFLWLNVVVGSVALFITCWLVMKALNHPELFRGVNSKLQLAKDILPAVEEKTESKDVQDDAISSQISTLKKYMAEKEPFLDPSLTIQELANQIDIPVRDLSVLINHHMDQHFFDFVNEYRIQKAMGILKDQSRSQLTVLEILYEVGFNSKSSFNTSFKKHTNLTPTAYRNAL</sequence>
<gene>
    <name evidence="6" type="ORF">E0F89_11610</name>
</gene>
<feature type="transmembrane region" description="Helical" evidence="4">
    <location>
        <begin position="6"/>
        <end position="26"/>
    </location>
</feature>
<evidence type="ECO:0000256" key="4">
    <source>
        <dbReference type="SAM" id="Phobius"/>
    </source>
</evidence>
<keyword evidence="4" id="KW-1133">Transmembrane helix</keyword>
<feature type="transmembrane region" description="Helical" evidence="4">
    <location>
        <begin position="38"/>
        <end position="55"/>
    </location>
</feature>
<feature type="transmembrane region" description="Helical" evidence="4">
    <location>
        <begin position="180"/>
        <end position="197"/>
    </location>
</feature>
<name>A0A4R5ARG6_9FLAO</name>
<dbReference type="SUPFAM" id="SSF46689">
    <property type="entry name" value="Homeodomain-like"/>
    <property type="match status" value="1"/>
</dbReference>
<organism evidence="6 7">
    <name type="scientific">Flavobacterium caseinilyticum</name>
    <dbReference type="NCBI Taxonomy" id="2541732"/>
    <lineage>
        <taxon>Bacteria</taxon>
        <taxon>Pseudomonadati</taxon>
        <taxon>Bacteroidota</taxon>
        <taxon>Flavobacteriia</taxon>
        <taxon>Flavobacteriales</taxon>
        <taxon>Flavobacteriaceae</taxon>
        <taxon>Flavobacterium</taxon>
    </lineage>
</organism>
<dbReference type="GO" id="GO:0043565">
    <property type="term" value="F:sequence-specific DNA binding"/>
    <property type="evidence" value="ECO:0007669"/>
    <property type="project" value="InterPro"/>
</dbReference>
<evidence type="ECO:0000256" key="2">
    <source>
        <dbReference type="ARBA" id="ARBA00023125"/>
    </source>
</evidence>
<dbReference type="InterPro" id="IPR018062">
    <property type="entry name" value="HTH_AraC-typ_CS"/>
</dbReference>
<feature type="transmembrane region" description="Helical" evidence="4">
    <location>
        <begin position="138"/>
        <end position="159"/>
    </location>
</feature>
<dbReference type="Gene3D" id="1.10.10.60">
    <property type="entry name" value="Homeodomain-like"/>
    <property type="match status" value="2"/>
</dbReference>
<keyword evidence="3" id="KW-0804">Transcription</keyword>
<dbReference type="InterPro" id="IPR018060">
    <property type="entry name" value="HTH_AraC"/>
</dbReference>
<keyword evidence="4" id="KW-0812">Transmembrane</keyword>
<protein>
    <submittedName>
        <fullName evidence="6">AraC family transcriptional regulator</fullName>
    </submittedName>
</protein>
<dbReference type="PROSITE" id="PS00041">
    <property type="entry name" value="HTH_ARAC_FAMILY_1"/>
    <property type="match status" value="1"/>
</dbReference>
<comment type="caution">
    <text evidence="6">The sequence shown here is derived from an EMBL/GenBank/DDBJ whole genome shotgun (WGS) entry which is preliminary data.</text>
</comment>
<dbReference type="GO" id="GO:0003700">
    <property type="term" value="F:DNA-binding transcription factor activity"/>
    <property type="evidence" value="ECO:0007669"/>
    <property type="project" value="InterPro"/>
</dbReference>
<accession>A0A4R5ARG6</accession>
<dbReference type="EMBL" id="SMFM01000005">
    <property type="protein sequence ID" value="TDD75531.1"/>
    <property type="molecule type" value="Genomic_DNA"/>
</dbReference>
<dbReference type="InterPro" id="IPR020449">
    <property type="entry name" value="Tscrpt_reg_AraC-type_HTH"/>
</dbReference>
<dbReference type="SMART" id="SM00342">
    <property type="entry name" value="HTH_ARAC"/>
    <property type="match status" value="1"/>
</dbReference>
<keyword evidence="4" id="KW-0472">Membrane</keyword>
<dbReference type="InterPro" id="IPR009057">
    <property type="entry name" value="Homeodomain-like_sf"/>
</dbReference>
<dbReference type="Pfam" id="PF12833">
    <property type="entry name" value="HTH_18"/>
    <property type="match status" value="1"/>
</dbReference>
<dbReference type="PANTHER" id="PTHR43280">
    <property type="entry name" value="ARAC-FAMILY TRANSCRIPTIONAL REGULATOR"/>
    <property type="match status" value="1"/>
</dbReference>
<proteinExistence type="predicted"/>
<dbReference type="RefSeq" id="WP_131909942.1">
    <property type="nucleotide sequence ID" value="NZ_SMFM01000005.1"/>
</dbReference>
<feature type="transmembrane region" description="Helical" evidence="4">
    <location>
        <begin position="67"/>
        <end position="87"/>
    </location>
</feature>
<dbReference type="PROSITE" id="PS01124">
    <property type="entry name" value="HTH_ARAC_FAMILY_2"/>
    <property type="match status" value="1"/>
</dbReference>
<evidence type="ECO:0000256" key="1">
    <source>
        <dbReference type="ARBA" id="ARBA00023015"/>
    </source>
</evidence>
<evidence type="ECO:0000256" key="3">
    <source>
        <dbReference type="ARBA" id="ARBA00023163"/>
    </source>
</evidence>
<feature type="domain" description="HTH araC/xylS-type" evidence="5">
    <location>
        <begin position="271"/>
        <end position="379"/>
    </location>
</feature>
<dbReference type="PRINTS" id="PR00032">
    <property type="entry name" value="HTHARAC"/>
</dbReference>
<keyword evidence="2" id="KW-0238">DNA-binding</keyword>
<keyword evidence="1" id="KW-0805">Transcription regulation</keyword>
<reference evidence="6 7" key="1">
    <citation type="submission" date="2019-03" db="EMBL/GenBank/DDBJ databases">
        <title>Flavobacterium AT-3-2 sp. nov., isolated from arctic soil.</title>
        <authorList>
            <person name="Chaudhary D.K."/>
        </authorList>
    </citation>
    <scope>NUCLEOTIDE SEQUENCE [LARGE SCALE GENOMIC DNA]</scope>
    <source>
        <strain evidence="6 7">AT-3-2</strain>
    </source>
</reference>
<evidence type="ECO:0000313" key="6">
    <source>
        <dbReference type="EMBL" id="TDD75531.1"/>
    </source>
</evidence>
<dbReference type="PANTHER" id="PTHR43280:SF29">
    <property type="entry name" value="ARAC-FAMILY TRANSCRIPTIONAL REGULATOR"/>
    <property type="match status" value="1"/>
</dbReference>
<evidence type="ECO:0000259" key="5">
    <source>
        <dbReference type="PROSITE" id="PS01124"/>
    </source>
</evidence>
<dbReference type="OrthoDB" id="9779074at2"/>
<dbReference type="AlphaFoldDB" id="A0A4R5ARG6"/>
<feature type="transmembrane region" description="Helical" evidence="4">
    <location>
        <begin position="209"/>
        <end position="230"/>
    </location>
</feature>
<evidence type="ECO:0000313" key="7">
    <source>
        <dbReference type="Proteomes" id="UP000295278"/>
    </source>
</evidence>
<keyword evidence="7" id="KW-1185">Reference proteome</keyword>
<feature type="transmembrane region" description="Helical" evidence="4">
    <location>
        <begin position="99"/>
        <end position="118"/>
    </location>
</feature>
<dbReference type="Proteomes" id="UP000295278">
    <property type="component" value="Unassembled WGS sequence"/>
</dbReference>